<dbReference type="GO" id="GO:0009658">
    <property type="term" value="P:chloroplast organization"/>
    <property type="evidence" value="ECO:0007669"/>
    <property type="project" value="InterPro"/>
</dbReference>
<dbReference type="Pfam" id="PF01535">
    <property type="entry name" value="PPR"/>
    <property type="match status" value="1"/>
</dbReference>
<dbReference type="PANTHER" id="PTHR47594:SF5">
    <property type="entry name" value="PENTACOTRIPEPTIDE-REPEAT REGION OF PRORP DOMAIN-CONTAINING PROTEIN"/>
    <property type="match status" value="1"/>
</dbReference>
<evidence type="ECO:0000313" key="3">
    <source>
        <dbReference type="EMBL" id="ONK57940.1"/>
    </source>
</evidence>
<keyword evidence="1" id="KW-0677">Repeat</keyword>
<accession>A0A5P1E5V8</accession>
<name>A0A5P1E5V8_ASPOF</name>
<evidence type="ECO:0000256" key="2">
    <source>
        <dbReference type="PROSITE-ProRule" id="PRU00708"/>
    </source>
</evidence>
<protein>
    <recommendedName>
        <fullName evidence="5">Pentacotripeptide-repeat region of PRORP domain-containing protein</fullName>
    </recommendedName>
</protein>
<dbReference type="NCBIfam" id="TIGR00756">
    <property type="entry name" value="PPR"/>
    <property type="match status" value="1"/>
</dbReference>
<dbReference type="GO" id="GO:0000373">
    <property type="term" value="P:Group II intron splicing"/>
    <property type="evidence" value="ECO:0007669"/>
    <property type="project" value="InterPro"/>
</dbReference>
<sequence length="236" mass="26673">MESVLLGPPSSSFLQLPKLHLHDKPRPSNPPSTICCGLRKSSREPLWRRKVMSTEAIQAVQALKIAKSSQSRDPSSPSFPSSRLGEVFSNRIGRLIKGDLVAVLGELQRQNEWEIALQVFDFMRNEDTFRLDLSLYGDMILMLGKNKLIEIAEKLLSELKKEGLQPDTRIYNEMIGAYLKVGMIDKAMNTYKIMKDSGCNPDRLTLTILIRNLDKAGEEELASFVKKDCNHINKEP</sequence>
<feature type="repeat" description="PPR" evidence="2">
    <location>
        <begin position="167"/>
        <end position="201"/>
    </location>
</feature>
<dbReference type="Proteomes" id="UP000243459">
    <property type="component" value="Chromosome 9"/>
</dbReference>
<evidence type="ECO:0000313" key="4">
    <source>
        <dbReference type="Proteomes" id="UP000243459"/>
    </source>
</evidence>
<dbReference type="EMBL" id="CM007389">
    <property type="protein sequence ID" value="ONK57940.1"/>
    <property type="molecule type" value="Genomic_DNA"/>
</dbReference>
<dbReference type="PROSITE" id="PS51375">
    <property type="entry name" value="PPR"/>
    <property type="match status" value="2"/>
</dbReference>
<dbReference type="AlphaFoldDB" id="A0A5P1E5V8"/>
<reference evidence="4" key="1">
    <citation type="journal article" date="2017" name="Nat. Commun.">
        <title>The asparagus genome sheds light on the origin and evolution of a young Y chromosome.</title>
        <authorList>
            <person name="Harkess A."/>
            <person name="Zhou J."/>
            <person name="Xu C."/>
            <person name="Bowers J.E."/>
            <person name="Van der Hulst R."/>
            <person name="Ayyampalayam S."/>
            <person name="Mercati F."/>
            <person name="Riccardi P."/>
            <person name="McKain M.R."/>
            <person name="Kakrana A."/>
            <person name="Tang H."/>
            <person name="Ray J."/>
            <person name="Groenendijk J."/>
            <person name="Arikit S."/>
            <person name="Mathioni S.M."/>
            <person name="Nakano M."/>
            <person name="Shan H."/>
            <person name="Telgmann-Rauber A."/>
            <person name="Kanno A."/>
            <person name="Yue Z."/>
            <person name="Chen H."/>
            <person name="Li W."/>
            <person name="Chen Y."/>
            <person name="Xu X."/>
            <person name="Zhang Y."/>
            <person name="Luo S."/>
            <person name="Chen H."/>
            <person name="Gao J."/>
            <person name="Mao Z."/>
            <person name="Pires J.C."/>
            <person name="Luo M."/>
            <person name="Kudrna D."/>
            <person name="Wing R.A."/>
            <person name="Meyers B.C."/>
            <person name="Yi K."/>
            <person name="Kong H."/>
            <person name="Lavrijsen P."/>
            <person name="Sunseri F."/>
            <person name="Falavigna A."/>
            <person name="Ye Y."/>
            <person name="Leebens-Mack J.H."/>
            <person name="Chen G."/>
        </authorList>
    </citation>
    <scope>NUCLEOTIDE SEQUENCE [LARGE SCALE GENOMIC DNA]</scope>
    <source>
        <strain evidence="4">cv. DH0086</strain>
    </source>
</reference>
<dbReference type="InterPro" id="IPR002885">
    <property type="entry name" value="PPR_rpt"/>
</dbReference>
<keyword evidence="4" id="KW-1185">Reference proteome</keyword>
<dbReference type="GO" id="GO:0003723">
    <property type="term" value="F:RNA binding"/>
    <property type="evidence" value="ECO:0007669"/>
    <property type="project" value="InterPro"/>
</dbReference>
<proteinExistence type="predicted"/>
<evidence type="ECO:0000256" key="1">
    <source>
        <dbReference type="ARBA" id="ARBA00022737"/>
    </source>
</evidence>
<dbReference type="InterPro" id="IPR011990">
    <property type="entry name" value="TPR-like_helical_dom_sf"/>
</dbReference>
<dbReference type="Pfam" id="PF13041">
    <property type="entry name" value="PPR_2"/>
    <property type="match status" value="1"/>
</dbReference>
<feature type="repeat" description="PPR" evidence="2">
    <location>
        <begin position="132"/>
        <end position="166"/>
    </location>
</feature>
<dbReference type="InterPro" id="IPR044190">
    <property type="entry name" value="THA8-like"/>
</dbReference>
<dbReference type="Gene3D" id="1.25.40.10">
    <property type="entry name" value="Tetratricopeptide repeat domain"/>
    <property type="match status" value="1"/>
</dbReference>
<dbReference type="Gramene" id="ONK57940">
    <property type="protein sequence ID" value="ONK57940"/>
    <property type="gene ID" value="A4U43_C09F5840"/>
</dbReference>
<gene>
    <name evidence="3" type="ORF">A4U43_C09F5840</name>
</gene>
<organism evidence="3 4">
    <name type="scientific">Asparagus officinalis</name>
    <name type="common">Garden asparagus</name>
    <dbReference type="NCBI Taxonomy" id="4686"/>
    <lineage>
        <taxon>Eukaryota</taxon>
        <taxon>Viridiplantae</taxon>
        <taxon>Streptophyta</taxon>
        <taxon>Embryophyta</taxon>
        <taxon>Tracheophyta</taxon>
        <taxon>Spermatophyta</taxon>
        <taxon>Magnoliopsida</taxon>
        <taxon>Liliopsida</taxon>
        <taxon>Asparagales</taxon>
        <taxon>Asparagaceae</taxon>
        <taxon>Asparagoideae</taxon>
        <taxon>Asparagus</taxon>
    </lineage>
</organism>
<dbReference type="OMA" id="VRNEEWY"/>
<evidence type="ECO:0008006" key="5">
    <source>
        <dbReference type="Google" id="ProtNLM"/>
    </source>
</evidence>
<dbReference type="PANTHER" id="PTHR47594">
    <property type="entry name" value="PPR CONTAINING PLANT-LIKE PROTEIN"/>
    <property type="match status" value="1"/>
</dbReference>